<feature type="transmembrane region" description="Helical" evidence="7">
    <location>
        <begin position="195"/>
        <end position="216"/>
    </location>
</feature>
<comment type="similarity">
    <text evidence="1">Belongs to the Lgt family.</text>
</comment>
<keyword evidence="6 7" id="KW-0472">Membrane</keyword>
<keyword evidence="4 7" id="KW-0812">Transmembrane</keyword>
<accession>A0ABP9QQT7</accession>
<evidence type="ECO:0000256" key="3">
    <source>
        <dbReference type="ARBA" id="ARBA00022679"/>
    </source>
</evidence>
<reference evidence="9" key="1">
    <citation type="journal article" date="2019" name="Int. J. Syst. Evol. Microbiol.">
        <title>The Global Catalogue of Microorganisms (GCM) 10K type strain sequencing project: providing services to taxonomists for standard genome sequencing and annotation.</title>
        <authorList>
            <consortium name="The Broad Institute Genomics Platform"/>
            <consortium name="The Broad Institute Genome Sequencing Center for Infectious Disease"/>
            <person name="Wu L."/>
            <person name="Ma J."/>
        </authorList>
    </citation>
    <scope>NUCLEOTIDE SEQUENCE [LARGE SCALE GENOMIC DNA]</scope>
    <source>
        <strain evidence="9">JCM 18715</strain>
    </source>
</reference>
<feature type="transmembrane region" description="Helical" evidence="7">
    <location>
        <begin position="60"/>
        <end position="81"/>
    </location>
</feature>
<evidence type="ECO:0000256" key="5">
    <source>
        <dbReference type="ARBA" id="ARBA00022989"/>
    </source>
</evidence>
<dbReference type="GO" id="GO:0016740">
    <property type="term" value="F:transferase activity"/>
    <property type="evidence" value="ECO:0007669"/>
    <property type="project" value="UniProtKB-KW"/>
</dbReference>
<dbReference type="PANTHER" id="PTHR30589:SF0">
    <property type="entry name" value="PHOSPHATIDYLGLYCEROL--PROLIPOPROTEIN DIACYLGLYCERYL TRANSFERASE"/>
    <property type="match status" value="1"/>
</dbReference>
<evidence type="ECO:0000313" key="9">
    <source>
        <dbReference type="Proteomes" id="UP001500547"/>
    </source>
</evidence>
<feature type="transmembrane region" description="Helical" evidence="7">
    <location>
        <begin position="21"/>
        <end position="40"/>
    </location>
</feature>
<dbReference type="PANTHER" id="PTHR30589">
    <property type="entry name" value="PROLIPOPROTEIN DIACYLGLYCERYL TRANSFERASE"/>
    <property type="match status" value="1"/>
</dbReference>
<organism evidence="8 9">
    <name type="scientific">Viridibacterium curvum</name>
    <dbReference type="NCBI Taxonomy" id="1101404"/>
    <lineage>
        <taxon>Bacteria</taxon>
        <taxon>Pseudomonadati</taxon>
        <taxon>Pseudomonadota</taxon>
        <taxon>Betaproteobacteria</taxon>
        <taxon>Rhodocyclales</taxon>
        <taxon>Rhodocyclaceae</taxon>
        <taxon>Viridibacterium</taxon>
    </lineage>
</organism>
<keyword evidence="2" id="KW-1003">Cell membrane</keyword>
<evidence type="ECO:0000256" key="6">
    <source>
        <dbReference type="ARBA" id="ARBA00023136"/>
    </source>
</evidence>
<proteinExistence type="inferred from homology"/>
<dbReference type="InterPro" id="IPR001640">
    <property type="entry name" value="Lgt"/>
</dbReference>
<feature type="transmembrane region" description="Helical" evidence="7">
    <location>
        <begin position="93"/>
        <end position="115"/>
    </location>
</feature>
<comment type="caution">
    <text evidence="8">The sequence shown here is derived from an EMBL/GenBank/DDBJ whole genome shotgun (WGS) entry which is preliminary data.</text>
</comment>
<keyword evidence="9" id="KW-1185">Reference proteome</keyword>
<keyword evidence="5 7" id="KW-1133">Transmembrane helix</keyword>
<evidence type="ECO:0000256" key="1">
    <source>
        <dbReference type="ARBA" id="ARBA00007150"/>
    </source>
</evidence>
<keyword evidence="3 8" id="KW-0808">Transferase</keyword>
<name>A0ABP9QQT7_9RHOO</name>
<evidence type="ECO:0000256" key="4">
    <source>
        <dbReference type="ARBA" id="ARBA00022692"/>
    </source>
</evidence>
<dbReference type="Pfam" id="PF01790">
    <property type="entry name" value="LGT"/>
    <property type="match status" value="1"/>
</dbReference>
<gene>
    <name evidence="8" type="ORF">GCM10025770_22420</name>
</gene>
<protein>
    <submittedName>
        <fullName evidence="8">Prolipoprotein diacylglyceryl transferase</fullName>
    </submittedName>
</protein>
<dbReference type="PROSITE" id="PS51257">
    <property type="entry name" value="PROKAR_LIPOPROTEIN"/>
    <property type="match status" value="1"/>
</dbReference>
<dbReference type="Proteomes" id="UP001500547">
    <property type="component" value="Unassembled WGS sequence"/>
</dbReference>
<dbReference type="RefSeq" id="WP_345533042.1">
    <property type="nucleotide sequence ID" value="NZ_BAABLD010000008.1"/>
</dbReference>
<evidence type="ECO:0000256" key="7">
    <source>
        <dbReference type="SAM" id="Phobius"/>
    </source>
</evidence>
<evidence type="ECO:0000256" key="2">
    <source>
        <dbReference type="ARBA" id="ARBA00022475"/>
    </source>
</evidence>
<evidence type="ECO:0000313" key="8">
    <source>
        <dbReference type="EMBL" id="GAA5165996.1"/>
    </source>
</evidence>
<dbReference type="EMBL" id="BAABLD010000008">
    <property type="protein sequence ID" value="GAA5165996.1"/>
    <property type="molecule type" value="Genomic_DNA"/>
</dbReference>
<sequence>MFIGARYYFLARRRQPGASALMGNAYWILFGCLLGAGIGNKLVFAIEWPHLFTRDNVWQQIWAGQSMVGGWLGGLIGTELAKLATGERRSTGDLFVAPLLLALAIGRIGCFLAGLNDGTYGVATTLPWGIDFGDGVSRHPTQLYEIGFALTLWAGLHRMAPRLSDVPGLQFKLATSAYLLWRLAIDGLKPVPFEYALGLSGIQWVCLAALAVYLPLTLRPLFQHRVSA</sequence>